<keyword evidence="13" id="KW-0902">Two-component regulatory system</keyword>
<dbReference type="InterPro" id="IPR001789">
    <property type="entry name" value="Sig_transdc_resp-reg_receiver"/>
</dbReference>
<keyword evidence="5 21" id="KW-0597">Phosphoprotein</keyword>
<dbReference type="InterPro" id="IPR011006">
    <property type="entry name" value="CheY-like_superfamily"/>
</dbReference>
<dbReference type="InterPro" id="IPR000014">
    <property type="entry name" value="PAS"/>
</dbReference>
<evidence type="ECO:0000256" key="6">
    <source>
        <dbReference type="ARBA" id="ARBA00022679"/>
    </source>
</evidence>
<keyword evidence="4" id="KW-1003">Cell membrane</keyword>
<keyword evidence="28" id="KW-1185">Reference proteome</keyword>
<dbReference type="SUPFAM" id="SSF47226">
    <property type="entry name" value="Histidine-containing phosphotransfer domain, HPT domain"/>
    <property type="match status" value="1"/>
</dbReference>
<dbReference type="InterPro" id="IPR003594">
    <property type="entry name" value="HATPase_dom"/>
</dbReference>
<dbReference type="Pfam" id="PF00072">
    <property type="entry name" value="Response_reg"/>
    <property type="match status" value="1"/>
</dbReference>
<comment type="subunit">
    <text evidence="17">At low DSF concentrations, interacts with RpfF.</text>
</comment>
<dbReference type="CDD" id="cd00082">
    <property type="entry name" value="HisKA"/>
    <property type="match status" value="1"/>
</dbReference>
<dbReference type="Gene3D" id="3.40.50.2300">
    <property type="match status" value="1"/>
</dbReference>
<keyword evidence="10" id="KW-0418">Kinase</keyword>
<dbReference type="NCBIfam" id="TIGR00229">
    <property type="entry name" value="sensory_box"/>
    <property type="match status" value="2"/>
</dbReference>
<dbReference type="PROSITE" id="PS50112">
    <property type="entry name" value="PAS"/>
    <property type="match status" value="2"/>
</dbReference>
<dbReference type="EMBL" id="WWCN01000026">
    <property type="protein sequence ID" value="MYM26412.1"/>
    <property type="molecule type" value="Genomic_DNA"/>
</dbReference>
<keyword evidence="9" id="KW-0547">Nucleotide-binding</keyword>
<evidence type="ECO:0000256" key="9">
    <source>
        <dbReference type="ARBA" id="ARBA00022741"/>
    </source>
</evidence>
<dbReference type="InterPro" id="IPR013767">
    <property type="entry name" value="PAS_fold"/>
</dbReference>
<evidence type="ECO:0000259" key="26">
    <source>
        <dbReference type="PROSITE" id="PS50894"/>
    </source>
</evidence>
<dbReference type="InterPro" id="IPR013656">
    <property type="entry name" value="PAS_4"/>
</dbReference>
<dbReference type="Pfam" id="PF00989">
    <property type="entry name" value="PAS"/>
    <property type="match status" value="1"/>
</dbReference>
<dbReference type="InterPro" id="IPR005467">
    <property type="entry name" value="His_kinase_dom"/>
</dbReference>
<evidence type="ECO:0000313" key="27">
    <source>
        <dbReference type="EMBL" id="MYM26412.1"/>
    </source>
</evidence>
<keyword evidence="11" id="KW-0067">ATP-binding</keyword>
<feature type="domain" description="HPt" evidence="26">
    <location>
        <begin position="1170"/>
        <end position="1259"/>
    </location>
</feature>
<evidence type="ECO:0000256" key="12">
    <source>
        <dbReference type="ARBA" id="ARBA00022989"/>
    </source>
</evidence>
<dbReference type="Gene3D" id="1.10.287.130">
    <property type="match status" value="1"/>
</dbReference>
<dbReference type="PANTHER" id="PTHR45339:SF1">
    <property type="entry name" value="HYBRID SIGNAL TRANSDUCTION HISTIDINE KINASE J"/>
    <property type="match status" value="1"/>
</dbReference>
<dbReference type="CDD" id="cd00130">
    <property type="entry name" value="PAS"/>
    <property type="match status" value="1"/>
</dbReference>
<dbReference type="GO" id="GO:0005886">
    <property type="term" value="C:plasma membrane"/>
    <property type="evidence" value="ECO:0007669"/>
    <property type="project" value="UniProtKB-SubCell"/>
</dbReference>
<keyword evidence="6" id="KW-0808">Transferase</keyword>
<dbReference type="SUPFAM" id="SSF55785">
    <property type="entry name" value="PYP-like sensor domain (PAS domain)"/>
    <property type="match status" value="2"/>
</dbReference>
<evidence type="ECO:0000256" key="19">
    <source>
        <dbReference type="ARBA" id="ARBA00070152"/>
    </source>
</evidence>
<dbReference type="InterPro" id="IPR036097">
    <property type="entry name" value="HisK_dim/P_sf"/>
</dbReference>
<dbReference type="PANTHER" id="PTHR45339">
    <property type="entry name" value="HYBRID SIGNAL TRANSDUCTION HISTIDINE KINASE J"/>
    <property type="match status" value="1"/>
</dbReference>
<evidence type="ECO:0000256" key="16">
    <source>
        <dbReference type="ARBA" id="ARBA00058004"/>
    </source>
</evidence>
<evidence type="ECO:0000259" key="23">
    <source>
        <dbReference type="PROSITE" id="PS50109"/>
    </source>
</evidence>
<evidence type="ECO:0000256" key="14">
    <source>
        <dbReference type="ARBA" id="ARBA00023026"/>
    </source>
</evidence>
<evidence type="ECO:0000256" key="11">
    <source>
        <dbReference type="ARBA" id="ARBA00022840"/>
    </source>
</evidence>
<dbReference type="Gene3D" id="3.30.565.10">
    <property type="entry name" value="Histidine kinase-like ATPase, C-terminal domain"/>
    <property type="match status" value="1"/>
</dbReference>
<dbReference type="AlphaFoldDB" id="A0A6L8KKU1"/>
<keyword evidence="14" id="KW-0843">Virulence</keyword>
<keyword evidence="8" id="KW-0732">Signal</keyword>
<evidence type="ECO:0000259" key="24">
    <source>
        <dbReference type="PROSITE" id="PS50110"/>
    </source>
</evidence>
<reference evidence="27 28" key="1">
    <citation type="submission" date="2019-12" db="EMBL/GenBank/DDBJ databases">
        <title>Novel species isolated from a subtropical stream in China.</title>
        <authorList>
            <person name="Lu H."/>
        </authorList>
    </citation>
    <scope>NUCLEOTIDE SEQUENCE [LARGE SCALE GENOMIC DNA]</scope>
    <source>
        <strain evidence="27 28">FT135W</strain>
    </source>
</reference>
<feature type="domain" description="PAS" evidence="25">
    <location>
        <begin position="506"/>
        <end position="576"/>
    </location>
</feature>
<organism evidence="27 28">
    <name type="scientific">Duganella flavida</name>
    <dbReference type="NCBI Taxonomy" id="2692175"/>
    <lineage>
        <taxon>Bacteria</taxon>
        <taxon>Pseudomonadati</taxon>
        <taxon>Pseudomonadota</taxon>
        <taxon>Betaproteobacteria</taxon>
        <taxon>Burkholderiales</taxon>
        <taxon>Oxalobacteraceae</taxon>
        <taxon>Telluria group</taxon>
        <taxon>Duganella</taxon>
    </lineage>
</organism>
<comment type="function">
    <text evidence="16">Member of the two-component regulatory system BvgS/BvgA. Phosphorylates BvgA via a four-step phosphorelay in response to environmental signals.</text>
</comment>
<dbReference type="SUPFAM" id="SSF55874">
    <property type="entry name" value="ATPase domain of HSP90 chaperone/DNA topoisomerase II/histidine kinase"/>
    <property type="match status" value="1"/>
</dbReference>
<evidence type="ECO:0000256" key="4">
    <source>
        <dbReference type="ARBA" id="ARBA00022475"/>
    </source>
</evidence>
<feature type="transmembrane region" description="Helical" evidence="22">
    <location>
        <begin position="299"/>
        <end position="322"/>
    </location>
</feature>
<evidence type="ECO:0000256" key="1">
    <source>
        <dbReference type="ARBA" id="ARBA00000085"/>
    </source>
</evidence>
<evidence type="ECO:0000256" key="2">
    <source>
        <dbReference type="ARBA" id="ARBA00004651"/>
    </source>
</evidence>
<name>A0A6L8KKU1_9BURK</name>
<comment type="caution">
    <text evidence="27">The sequence shown here is derived from an EMBL/GenBank/DDBJ whole genome shotgun (WGS) entry which is preliminary data.</text>
</comment>
<comment type="subcellular location">
    <subcellularLocation>
        <location evidence="2">Cell membrane</location>
        <topology evidence="2">Multi-pass membrane protein</topology>
    </subcellularLocation>
</comment>
<dbReference type="GO" id="GO:0000155">
    <property type="term" value="F:phosphorelay sensor kinase activity"/>
    <property type="evidence" value="ECO:0007669"/>
    <property type="project" value="InterPro"/>
</dbReference>
<dbReference type="GO" id="GO:0006355">
    <property type="term" value="P:regulation of DNA-templated transcription"/>
    <property type="evidence" value="ECO:0007669"/>
    <property type="project" value="InterPro"/>
</dbReference>
<feature type="domain" description="PAS" evidence="25">
    <location>
        <begin position="377"/>
        <end position="432"/>
    </location>
</feature>
<dbReference type="InterPro" id="IPR036890">
    <property type="entry name" value="HATPase_C_sf"/>
</dbReference>
<dbReference type="Gene3D" id="6.10.340.10">
    <property type="match status" value="1"/>
</dbReference>
<dbReference type="Proteomes" id="UP000479335">
    <property type="component" value="Unassembled WGS sequence"/>
</dbReference>
<dbReference type="SUPFAM" id="SSF52172">
    <property type="entry name" value="CheY-like"/>
    <property type="match status" value="1"/>
</dbReference>
<dbReference type="GO" id="GO:0005524">
    <property type="term" value="F:ATP binding"/>
    <property type="evidence" value="ECO:0007669"/>
    <property type="project" value="UniProtKB-KW"/>
</dbReference>
<evidence type="ECO:0000259" key="25">
    <source>
        <dbReference type="PROSITE" id="PS50112"/>
    </source>
</evidence>
<dbReference type="SMART" id="SM00091">
    <property type="entry name" value="PAS"/>
    <property type="match status" value="2"/>
</dbReference>
<dbReference type="InterPro" id="IPR036641">
    <property type="entry name" value="HPT_dom_sf"/>
</dbReference>
<dbReference type="FunFam" id="1.10.287.130:FF:000002">
    <property type="entry name" value="Two-component osmosensing histidine kinase"/>
    <property type="match status" value="1"/>
</dbReference>
<feature type="modified residue" description="Phosphohistidine" evidence="20">
    <location>
        <position position="1209"/>
    </location>
</feature>
<evidence type="ECO:0000256" key="10">
    <source>
        <dbReference type="ARBA" id="ARBA00022777"/>
    </source>
</evidence>
<evidence type="ECO:0000256" key="7">
    <source>
        <dbReference type="ARBA" id="ARBA00022692"/>
    </source>
</evidence>
<dbReference type="PROSITE" id="PS50110">
    <property type="entry name" value="RESPONSE_REGULATORY"/>
    <property type="match status" value="1"/>
</dbReference>
<evidence type="ECO:0000256" key="3">
    <source>
        <dbReference type="ARBA" id="ARBA00012438"/>
    </source>
</evidence>
<evidence type="ECO:0000256" key="20">
    <source>
        <dbReference type="PROSITE-ProRule" id="PRU00110"/>
    </source>
</evidence>
<evidence type="ECO:0000256" key="18">
    <source>
        <dbReference type="ARBA" id="ARBA00068150"/>
    </source>
</evidence>
<evidence type="ECO:0000256" key="15">
    <source>
        <dbReference type="ARBA" id="ARBA00023136"/>
    </source>
</evidence>
<dbReference type="InterPro" id="IPR008207">
    <property type="entry name" value="Sig_transdc_His_kin_Hpt_dom"/>
</dbReference>
<evidence type="ECO:0000256" key="8">
    <source>
        <dbReference type="ARBA" id="ARBA00022729"/>
    </source>
</evidence>
<dbReference type="EC" id="2.7.13.3" evidence="3"/>
<evidence type="ECO:0000256" key="13">
    <source>
        <dbReference type="ARBA" id="ARBA00023012"/>
    </source>
</evidence>
<evidence type="ECO:0000256" key="21">
    <source>
        <dbReference type="PROSITE-ProRule" id="PRU00169"/>
    </source>
</evidence>
<dbReference type="Pfam" id="PF08448">
    <property type="entry name" value="PAS_4"/>
    <property type="match status" value="1"/>
</dbReference>
<evidence type="ECO:0000256" key="5">
    <source>
        <dbReference type="ARBA" id="ARBA00022553"/>
    </source>
</evidence>
<keyword evidence="7 22" id="KW-0812">Transmembrane</keyword>
<dbReference type="Pfam" id="PF00512">
    <property type="entry name" value="HisKA"/>
    <property type="match status" value="1"/>
</dbReference>
<gene>
    <name evidence="27" type="ORF">GTP46_27675</name>
</gene>
<dbReference type="SMART" id="SM00448">
    <property type="entry name" value="REC"/>
    <property type="match status" value="1"/>
</dbReference>
<dbReference type="PRINTS" id="PR00344">
    <property type="entry name" value="BCTRLSENSOR"/>
</dbReference>
<dbReference type="SMART" id="SM00388">
    <property type="entry name" value="HisKA"/>
    <property type="match status" value="1"/>
</dbReference>
<evidence type="ECO:0000256" key="22">
    <source>
        <dbReference type="SAM" id="Phobius"/>
    </source>
</evidence>
<dbReference type="FunFam" id="3.30.565.10:FF:000010">
    <property type="entry name" value="Sensor histidine kinase RcsC"/>
    <property type="match status" value="1"/>
</dbReference>
<keyword evidence="12 22" id="KW-1133">Transmembrane helix</keyword>
<dbReference type="SMART" id="SM00387">
    <property type="entry name" value="HATPase_c"/>
    <property type="match status" value="1"/>
</dbReference>
<dbReference type="PROSITE" id="PS50109">
    <property type="entry name" value="HIS_KIN"/>
    <property type="match status" value="1"/>
</dbReference>
<comment type="catalytic activity">
    <reaction evidence="1">
        <text>ATP + protein L-histidine = ADP + protein N-phospho-L-histidine.</text>
        <dbReference type="EC" id="2.7.13.3"/>
    </reaction>
</comment>
<feature type="transmembrane region" description="Helical" evidence="22">
    <location>
        <begin position="20"/>
        <end position="43"/>
    </location>
</feature>
<feature type="modified residue" description="4-aspartylphosphate" evidence="21">
    <location>
        <position position="1064"/>
    </location>
</feature>
<dbReference type="Pfam" id="PF01627">
    <property type="entry name" value="Hpt"/>
    <property type="match status" value="1"/>
</dbReference>
<feature type="domain" description="Histidine kinase" evidence="23">
    <location>
        <begin position="647"/>
        <end position="865"/>
    </location>
</feature>
<dbReference type="CDD" id="cd12914">
    <property type="entry name" value="PDC1_DGC_like"/>
    <property type="match status" value="1"/>
</dbReference>
<dbReference type="SUPFAM" id="SSF47384">
    <property type="entry name" value="Homodimeric domain of signal transducing histidine kinase"/>
    <property type="match status" value="1"/>
</dbReference>
<protein>
    <recommendedName>
        <fullName evidence="18">Sensory/regulatory protein RpfC</fullName>
        <ecNumber evidence="3">2.7.13.3</ecNumber>
    </recommendedName>
    <alternativeName>
        <fullName evidence="19">Virulence sensor protein BvgS</fullName>
    </alternativeName>
</protein>
<dbReference type="InterPro" id="IPR004358">
    <property type="entry name" value="Sig_transdc_His_kin-like_C"/>
</dbReference>
<proteinExistence type="predicted"/>
<accession>A0A6L8KKU1</accession>
<dbReference type="Gene3D" id="1.20.120.160">
    <property type="entry name" value="HPT domain"/>
    <property type="match status" value="1"/>
</dbReference>
<evidence type="ECO:0000256" key="17">
    <source>
        <dbReference type="ARBA" id="ARBA00064003"/>
    </source>
</evidence>
<keyword evidence="15 22" id="KW-0472">Membrane</keyword>
<dbReference type="CDD" id="cd16922">
    <property type="entry name" value="HATPase_EvgS-ArcB-TorS-like"/>
    <property type="match status" value="1"/>
</dbReference>
<evidence type="ECO:0000313" key="28">
    <source>
        <dbReference type="Proteomes" id="UP000479335"/>
    </source>
</evidence>
<dbReference type="CDD" id="cd17546">
    <property type="entry name" value="REC_hyHK_CKI1_RcsC-like"/>
    <property type="match status" value="1"/>
</dbReference>
<feature type="domain" description="Response regulatory" evidence="24">
    <location>
        <begin position="1013"/>
        <end position="1130"/>
    </location>
</feature>
<dbReference type="Pfam" id="PF02518">
    <property type="entry name" value="HATPase_c"/>
    <property type="match status" value="1"/>
</dbReference>
<dbReference type="InterPro" id="IPR003661">
    <property type="entry name" value="HisK_dim/P_dom"/>
</dbReference>
<sequence length="1278" mass="140277">MRKHQSSITTLLLPFGLRSIKTRIVASVVCFFLIACLLVADLASGFVQSRMEPAIGAQHHLLMVGVARRIDLELAHRTDELRAIGEAILAAGDGSRSLLKDRMAALPTLSRQFWNVGLIDANGDVLTNLRGVGGRKFNISDRKYFQLALRTGKPVISEPLRGAVSGKAIAVVIVPMIVDKQVRLLVAGGIDLDSQQLTAALYAGSDKSAGELMLVSGAGILISHPNPEFVMQPKEKVFNYENSYAYADRKGDGWWLAKNEHGVATVFSEVKLSSADWIVVGSYPYQTEFSALESVRQRVLVVVIMIVVAAGVLGFFLAYSFLKPLVLLRQSVGQLEDGILDREALRTSRNDEIGDLSNQFYRLVLAKDQHAEKANEQEVFVRSLLAGAPDAVILTNAKGEIQDWNIRAEAMFGWGREDAISKNIVQLILPDEPGIAQIMGLLNFSSQRGGGAVSNPIRLEARCKNGQPLMIELSVARISNTNTLSTLAFIRDVTTQIEREDRIALGERRLQMIADNVPALIAYVDRSRRYRFSNAHYLRVLGVDPAGMIGRQVVDVLGLEVYEQMQEWMELAYAGHKVHFEFSQTTSGLTKHFMADFIPDLEGPAESRGFYALVSDISERKGAELRQAASEQRADAANRAKSAFVANISHEIRTPMNAVLGVAQLLQKTPLQDEQKAYLEIIRSSGISLISILNNVLDLSKIEAGKMEFEKILVDIESLIESTVAILLASSMDKNIEVLVGISCEVPRFIVGDAVRIQQIITNLVSNAVKFTHDGYVSVSIRLGESPEVLEIVVDDSGIGMSKEQQQRVFDSFAQADSSTTRNYGGTGLGLAISQQLAVMMGGTISLTSAPSEGTRFVFKFPFEREDPNVLQETSEAVFLLIDESNHSRDLFVRTAAYCGYTAFAFSSVAEACSAAQYDLLRFEQITHVLLPSNIEPRLEVVKKQLFLSGVPSCSSLHLISSSFRDESPLIGGTYADILRKPLTPKLLRKIVNKLQTDFIPRELAHAHMAQLRILLVEDNDINQLIAKAMLANHIKELRIANNGKEAVDILRTAGNFFDLILMDVQMPVMDGYAATSIIRNDLKLTLPIIAMSAGVLSEDVDRCRAVGMSDFIAKPILMDDLYELLERVATQLSSSEGVVETRDSVSSDIPVVVFSSPMLHAILCKNPGMLDQIKQTVVDGITKAREDILKVKDAVSENNFEYAGRLLHSLCGGLGALGASEFVELAQALQMKLKRDIAIDTDELVPCLEVFAAAIEVWLEKPPLGPVRHARAGAKDT</sequence>
<dbReference type="InterPro" id="IPR035965">
    <property type="entry name" value="PAS-like_dom_sf"/>
</dbReference>
<dbReference type="PROSITE" id="PS50894">
    <property type="entry name" value="HPT"/>
    <property type="match status" value="1"/>
</dbReference>
<dbReference type="Gene3D" id="3.30.450.20">
    <property type="entry name" value="PAS domain"/>
    <property type="match status" value="4"/>
</dbReference>